<reference evidence="1 2" key="1">
    <citation type="journal article" date="2011" name="J. Bacteriol.">
        <title>Two new complete genome sequences offer insight into host and tissue specificity of plant pathogenic Xanthomonas spp.</title>
        <authorList>
            <person name="Bogdanove A.J."/>
            <person name="Koebnik R."/>
            <person name="Lu H."/>
            <person name="Furutani A."/>
            <person name="Angiuoli S.V."/>
            <person name="Patil P.B."/>
            <person name="Van Sluys M.A."/>
            <person name="Ryan R.P."/>
            <person name="Meyer D.F."/>
            <person name="Han S.W."/>
            <person name="Aparna G."/>
            <person name="Rajaram M."/>
            <person name="Delcher A.L."/>
            <person name="Phillippy A.M."/>
            <person name="Puiu D."/>
            <person name="Schatz M.C."/>
            <person name="Shumway M."/>
            <person name="Sommer D.D."/>
            <person name="Trapnell C."/>
            <person name="Benahmed F."/>
            <person name="Dimitrov G."/>
            <person name="Madupu R."/>
            <person name="Radune D."/>
            <person name="Sullivan S."/>
            <person name="Jha G."/>
            <person name="Ishihara H."/>
            <person name="Lee S.W."/>
            <person name="Pandey A."/>
            <person name="Sharma V."/>
            <person name="Sriariyanun M."/>
            <person name="Szurek B."/>
            <person name="Vera-Cruz C.M."/>
            <person name="Dorman K.S."/>
            <person name="Ronald P.C."/>
            <person name="Verdier V."/>
            <person name="Dow J.M."/>
            <person name="Sonti R.V."/>
            <person name="Tsuge S."/>
            <person name="Brendel V.P."/>
            <person name="Rabinowicz P.D."/>
            <person name="Leach J.E."/>
            <person name="White F.F."/>
            <person name="Salzberg S.L."/>
        </authorList>
    </citation>
    <scope>NUCLEOTIDE SEQUENCE [LARGE SCALE GENOMIC DNA]</scope>
    <source>
        <strain evidence="1 2">BLS256</strain>
    </source>
</reference>
<evidence type="ECO:0000313" key="1">
    <source>
        <dbReference type="EMBL" id="AEQ96593.1"/>
    </source>
</evidence>
<evidence type="ECO:0000313" key="2">
    <source>
        <dbReference type="Proteomes" id="UP000008851"/>
    </source>
</evidence>
<dbReference type="CDD" id="cd00657">
    <property type="entry name" value="Ferritin_like"/>
    <property type="match status" value="1"/>
</dbReference>
<accession>G7TG38</accession>
<dbReference type="HOGENOM" id="CLU_093759_1_0_6"/>
<dbReference type="InterPro" id="IPR012347">
    <property type="entry name" value="Ferritin-like"/>
</dbReference>
<dbReference type="AlphaFoldDB" id="G7TG38"/>
<dbReference type="Gene3D" id="1.20.1260.10">
    <property type="match status" value="1"/>
</dbReference>
<dbReference type="SUPFAM" id="SSF47240">
    <property type="entry name" value="Ferritin-like"/>
    <property type="match status" value="1"/>
</dbReference>
<gene>
    <name evidence="1" type="ORF">XOC_2462</name>
</gene>
<protein>
    <submittedName>
        <fullName evidence="1">Protein YciE</fullName>
    </submittedName>
</protein>
<name>G7TG38_XANOB</name>
<proteinExistence type="predicted"/>
<dbReference type="InterPro" id="IPR009078">
    <property type="entry name" value="Ferritin-like_SF"/>
</dbReference>
<dbReference type="KEGG" id="xor:XOC_2462"/>
<sequence>MIGLCASSVPADKALSRLWSPRAGFAACQRNVDVARVVHLKQPRLSCASLQAGYIANKQENPKAEPQENLMDWLRDAHATEQQAEQMRKAQAARIAHYPQRKARIEQHLEETLGQRRLVESCIERLGGSPSVIKDAMGKLAAFGQAMGGMTTSDEIVKGAMASYVFETLEIATCTALLGAARTVGDIETQRVCEQILPQEQAMADWLLAHLPEPIKEFLVRDATSGVTAKK</sequence>
<dbReference type="InterPro" id="IPR010287">
    <property type="entry name" value="DUF892_YciF-like"/>
</dbReference>
<dbReference type="PHI-base" id="PHI:4137"/>
<dbReference type="EMBL" id="CP003057">
    <property type="protein sequence ID" value="AEQ96593.1"/>
    <property type="molecule type" value="Genomic_DNA"/>
</dbReference>
<dbReference type="Pfam" id="PF05974">
    <property type="entry name" value="DUF892"/>
    <property type="match status" value="1"/>
</dbReference>
<organism evidence="1 2">
    <name type="scientific">Xanthomonas oryzae pv. oryzicola (strain BLS256)</name>
    <dbReference type="NCBI Taxonomy" id="383407"/>
    <lineage>
        <taxon>Bacteria</taxon>
        <taxon>Pseudomonadati</taxon>
        <taxon>Pseudomonadota</taxon>
        <taxon>Gammaproteobacteria</taxon>
        <taxon>Lysobacterales</taxon>
        <taxon>Lysobacteraceae</taxon>
        <taxon>Xanthomonas</taxon>
    </lineage>
</organism>
<dbReference type="Proteomes" id="UP000008851">
    <property type="component" value="Chromosome"/>
</dbReference>
<dbReference type="eggNOG" id="COG3685">
    <property type="taxonomic scope" value="Bacteria"/>
</dbReference>